<sequence>MTDESSALLGFDGELPGVPVVDELVPDWPEAAPVLPVVPEAPAEPADPVLPLVALEPIEELSLAPLVESVVLQAASATQNAAANIVFIIAMVFSFYKRVETIRRER</sequence>
<dbReference type="Proteomes" id="UP000294359">
    <property type="component" value="Chromosome"/>
</dbReference>
<proteinExistence type="predicted"/>
<dbReference type="RefSeq" id="WP_134387301.1">
    <property type="nucleotide sequence ID" value="NZ_BMWW01000002.1"/>
</dbReference>
<name>A0A4P7BK01_9BURK</name>
<accession>A0A4P7BK01</accession>
<dbReference type="Proteomes" id="UP000619512">
    <property type="component" value="Unassembled WGS sequence"/>
</dbReference>
<reference evidence="2" key="3">
    <citation type="submission" date="2022-12" db="EMBL/GenBank/DDBJ databases">
        <authorList>
            <person name="Sun Q."/>
            <person name="Kim S."/>
        </authorList>
    </citation>
    <scope>NUCLEOTIDE SEQUENCE</scope>
    <source>
        <strain evidence="2">KCTC 12344</strain>
    </source>
</reference>
<dbReference type="EMBL" id="BMWW01000002">
    <property type="protein sequence ID" value="GGY83468.1"/>
    <property type="molecule type" value="Genomic_DNA"/>
</dbReference>
<keyword evidence="1" id="KW-0472">Membrane</keyword>
<evidence type="ECO:0000313" key="4">
    <source>
        <dbReference type="Proteomes" id="UP000294359"/>
    </source>
</evidence>
<reference evidence="2" key="1">
    <citation type="journal article" date="2014" name="Int. J. Syst. Evol. Microbiol.">
        <title>Complete genome sequence of Corynebacterium casei LMG S-19264T (=DSM 44701T), isolated from a smear-ripened cheese.</title>
        <authorList>
            <consortium name="US DOE Joint Genome Institute (JGI-PGF)"/>
            <person name="Walter F."/>
            <person name="Albersmeier A."/>
            <person name="Kalinowski J."/>
            <person name="Ruckert C."/>
        </authorList>
    </citation>
    <scope>NUCLEOTIDE SEQUENCE</scope>
    <source>
        <strain evidence="2">KCTC 12344</strain>
    </source>
</reference>
<evidence type="ECO:0000256" key="1">
    <source>
        <dbReference type="SAM" id="Phobius"/>
    </source>
</evidence>
<evidence type="ECO:0000313" key="3">
    <source>
        <dbReference type="EMBL" id="QBQ38602.1"/>
    </source>
</evidence>
<keyword evidence="1" id="KW-0812">Transmembrane</keyword>
<gene>
    <name evidence="3" type="ORF">E1742_22310</name>
    <name evidence="2" type="ORF">GCM10007388_15620</name>
</gene>
<organism evidence="2 5">
    <name type="scientific">Pseudoduganella plicata</name>
    <dbReference type="NCBI Taxonomy" id="321984"/>
    <lineage>
        <taxon>Bacteria</taxon>
        <taxon>Pseudomonadati</taxon>
        <taxon>Pseudomonadota</taxon>
        <taxon>Betaproteobacteria</taxon>
        <taxon>Burkholderiales</taxon>
        <taxon>Oxalobacteraceae</taxon>
        <taxon>Telluria group</taxon>
        <taxon>Pseudoduganella</taxon>
    </lineage>
</organism>
<evidence type="ECO:0000313" key="5">
    <source>
        <dbReference type="Proteomes" id="UP000619512"/>
    </source>
</evidence>
<feature type="transmembrane region" description="Helical" evidence="1">
    <location>
        <begin position="70"/>
        <end position="96"/>
    </location>
</feature>
<keyword evidence="4" id="KW-1185">Reference proteome</keyword>
<evidence type="ECO:0000313" key="2">
    <source>
        <dbReference type="EMBL" id="GGY83468.1"/>
    </source>
</evidence>
<reference evidence="3 4" key="2">
    <citation type="submission" date="2019-03" db="EMBL/GenBank/DDBJ databases">
        <title>Draft Genome Sequences of Six Type Strains of the Genus Massilia.</title>
        <authorList>
            <person name="Miess H."/>
            <person name="Frediansyhah A."/>
            <person name="Gross H."/>
        </authorList>
    </citation>
    <scope>NUCLEOTIDE SEQUENCE [LARGE SCALE GENOMIC DNA]</scope>
    <source>
        <strain evidence="3 4">DSM 17505</strain>
    </source>
</reference>
<dbReference type="EMBL" id="CP038026">
    <property type="protein sequence ID" value="QBQ38602.1"/>
    <property type="molecule type" value="Genomic_DNA"/>
</dbReference>
<protein>
    <submittedName>
        <fullName evidence="2">Uncharacterized protein</fullName>
    </submittedName>
</protein>
<dbReference type="AlphaFoldDB" id="A0A4P7BK01"/>
<keyword evidence="1" id="KW-1133">Transmembrane helix</keyword>